<dbReference type="GO" id="GO:0003677">
    <property type="term" value="F:DNA binding"/>
    <property type="evidence" value="ECO:0007669"/>
    <property type="project" value="InterPro"/>
</dbReference>
<dbReference type="Gene3D" id="3.30.60.230">
    <property type="entry name" value="Lsr2, dimerization domain"/>
    <property type="match status" value="1"/>
</dbReference>
<dbReference type="InterPro" id="IPR055370">
    <property type="entry name" value="Lsr2_DNA-bd"/>
</dbReference>
<evidence type="ECO:0000313" key="3">
    <source>
        <dbReference type="EMBL" id="SEE96222.1"/>
    </source>
</evidence>
<feature type="domain" description="Lsr2 dimerization" evidence="1">
    <location>
        <begin position="1"/>
        <end position="58"/>
    </location>
</feature>
<dbReference type="RefSeq" id="WP_044579789.1">
    <property type="nucleotide sequence ID" value="NZ_CP013745.1"/>
</dbReference>
<evidence type="ECO:0000259" key="2">
    <source>
        <dbReference type="Pfam" id="PF23359"/>
    </source>
</evidence>
<protein>
    <submittedName>
        <fullName evidence="3">Lsr2 protein</fullName>
    </submittedName>
</protein>
<evidence type="ECO:0000259" key="1">
    <source>
        <dbReference type="Pfam" id="PF11774"/>
    </source>
</evidence>
<evidence type="ECO:0000313" key="4">
    <source>
        <dbReference type="Proteomes" id="UP000182725"/>
    </source>
</evidence>
<dbReference type="InterPro" id="IPR024412">
    <property type="entry name" value="Lsr2_dim_dom"/>
</dbReference>
<dbReference type="Proteomes" id="UP000182725">
    <property type="component" value="Unassembled WGS sequence"/>
</dbReference>
<organism evidence="3 4">
    <name type="scientific">Arthrobacter alpinus</name>
    <dbReference type="NCBI Taxonomy" id="656366"/>
    <lineage>
        <taxon>Bacteria</taxon>
        <taxon>Bacillati</taxon>
        <taxon>Actinomycetota</taxon>
        <taxon>Actinomycetes</taxon>
        <taxon>Micrococcales</taxon>
        <taxon>Micrococcaceae</taxon>
        <taxon>Arthrobacter</taxon>
    </lineage>
</organism>
<dbReference type="KEGG" id="arw:MB46_15415"/>
<dbReference type="AlphaFoldDB" id="A0A0U2XTA9"/>
<proteinExistence type="predicted"/>
<dbReference type="Gene3D" id="4.10.320.10">
    <property type="entry name" value="E3-binding domain"/>
    <property type="match status" value="1"/>
</dbReference>
<reference evidence="3 4" key="1">
    <citation type="submission" date="2016-10" db="EMBL/GenBank/DDBJ databases">
        <authorList>
            <person name="de Groot N.N."/>
        </authorList>
    </citation>
    <scope>NUCLEOTIDE SEQUENCE [LARGE SCALE GENOMIC DNA]</scope>
    <source>
        <strain evidence="3 4">DSM 22274</strain>
    </source>
</reference>
<sequence length="112" mass="12076">MAQKIHVTLVDDIDQSPAEENITFGLDGINYEIDLSAENAQSLRDALSKYISSGRRVGGRAVRGRGPAAAAATKGGGDVAQIRSWARENGYDVHERGRIQAEIRDAYYAAQG</sequence>
<dbReference type="eggNOG" id="ENOG5032RKK">
    <property type="taxonomic scope" value="Bacteria"/>
</dbReference>
<accession>A0A0U2XTA9</accession>
<dbReference type="EMBL" id="FNTV01000001">
    <property type="protein sequence ID" value="SEE96222.1"/>
    <property type="molecule type" value="Genomic_DNA"/>
</dbReference>
<dbReference type="GO" id="GO:0016746">
    <property type="term" value="F:acyltransferase activity"/>
    <property type="evidence" value="ECO:0007669"/>
    <property type="project" value="InterPro"/>
</dbReference>
<dbReference type="InterPro" id="IPR036625">
    <property type="entry name" value="E3-bd_dom_sf"/>
</dbReference>
<dbReference type="Pfam" id="PF23359">
    <property type="entry name" value="Lsr2_DNA-bd"/>
    <property type="match status" value="1"/>
</dbReference>
<dbReference type="OrthoDB" id="4113332at2"/>
<dbReference type="Pfam" id="PF11774">
    <property type="entry name" value="Lsr2"/>
    <property type="match status" value="1"/>
</dbReference>
<accession>A0A1H5N3R6</accession>
<dbReference type="InterPro" id="IPR042261">
    <property type="entry name" value="Lsr2-like_dimerization"/>
</dbReference>
<dbReference type="STRING" id="656366.AS189_03220"/>
<gene>
    <name evidence="3" type="ORF">SAMN04489740_3357</name>
</gene>
<name>A0A0U2XTA9_9MICC</name>
<feature type="domain" description="Lsr2 DNA-binding" evidence="2">
    <location>
        <begin position="78"/>
        <end position="110"/>
    </location>
</feature>